<keyword evidence="9" id="KW-1185">Reference proteome</keyword>
<evidence type="ECO:0000256" key="2">
    <source>
        <dbReference type="ARBA" id="ARBA00022723"/>
    </source>
</evidence>
<dbReference type="InterPro" id="IPR002729">
    <property type="entry name" value="CRISPR-assoc_Cas1"/>
</dbReference>
<dbReference type="GO" id="GO:0016787">
    <property type="term" value="F:hydrolase activity"/>
    <property type="evidence" value="ECO:0007669"/>
    <property type="project" value="UniProtKB-KW"/>
</dbReference>
<proteinExistence type="predicted"/>
<organism evidence="8 9">
    <name type="scientific">Nitrososphaera viennensis EN76</name>
    <dbReference type="NCBI Taxonomy" id="926571"/>
    <lineage>
        <taxon>Archaea</taxon>
        <taxon>Nitrososphaerota</taxon>
        <taxon>Nitrososphaeria</taxon>
        <taxon>Nitrososphaerales</taxon>
        <taxon>Nitrososphaeraceae</taxon>
        <taxon>Nitrososphaera</taxon>
    </lineage>
</organism>
<keyword evidence="4" id="KW-0378">Hydrolase</keyword>
<reference evidence="8 9" key="1">
    <citation type="journal article" date="2014" name="Int. J. Syst. Evol. Microbiol.">
        <title>Nitrososphaera viennensis gen. nov., sp. nov., an aerobic and mesophilic, ammonia-oxidizing archaeon from soil and a member of the archaeal phylum Thaumarchaeota.</title>
        <authorList>
            <person name="Stieglmeier M."/>
            <person name="Klingl A."/>
            <person name="Alves R.J."/>
            <person name="Rittmann S.K."/>
            <person name="Melcher M."/>
            <person name="Leisch N."/>
            <person name="Schleper C."/>
        </authorList>
    </citation>
    <scope>NUCLEOTIDE SEQUENCE [LARGE SCALE GENOMIC DNA]</scope>
    <source>
        <strain evidence="8">EN76</strain>
    </source>
</reference>
<keyword evidence="1" id="KW-0540">Nuclease</keyword>
<evidence type="ECO:0000256" key="4">
    <source>
        <dbReference type="ARBA" id="ARBA00022801"/>
    </source>
</evidence>
<keyword evidence="7" id="KW-0238">DNA-binding</keyword>
<dbReference type="GO" id="GO:0043571">
    <property type="term" value="P:maintenance of CRISPR repeat elements"/>
    <property type="evidence" value="ECO:0007669"/>
    <property type="project" value="InterPro"/>
</dbReference>
<evidence type="ECO:0000313" key="8">
    <source>
        <dbReference type="EMBL" id="AIC16666.1"/>
    </source>
</evidence>
<accession>A0A060HT53</accession>
<dbReference type="STRING" id="926571.NVIE_2460"/>
<evidence type="ECO:0000256" key="5">
    <source>
        <dbReference type="ARBA" id="ARBA00022842"/>
    </source>
</evidence>
<name>A0A060HT53_9ARCH</name>
<dbReference type="HOGENOM" id="CLU_2519886_0_0_2"/>
<dbReference type="InterPro" id="IPR042206">
    <property type="entry name" value="CRISPR-assoc_Cas1_C"/>
</dbReference>
<dbReference type="Proteomes" id="UP000027093">
    <property type="component" value="Chromosome"/>
</dbReference>
<evidence type="ECO:0000256" key="3">
    <source>
        <dbReference type="ARBA" id="ARBA00022759"/>
    </source>
</evidence>
<keyword evidence="3" id="KW-0255">Endonuclease</keyword>
<keyword evidence="6" id="KW-0051">Antiviral defense</keyword>
<dbReference type="GO" id="GO:0051607">
    <property type="term" value="P:defense response to virus"/>
    <property type="evidence" value="ECO:0007669"/>
    <property type="project" value="UniProtKB-KW"/>
</dbReference>
<dbReference type="KEGG" id="nvn:NVIE_2460"/>
<evidence type="ECO:0000256" key="1">
    <source>
        <dbReference type="ARBA" id="ARBA00022722"/>
    </source>
</evidence>
<protein>
    <submittedName>
        <fullName evidence="8">Uncharacterized protein</fullName>
    </submittedName>
</protein>
<keyword evidence="5" id="KW-0460">Magnesium</keyword>
<dbReference type="GO" id="GO:0003677">
    <property type="term" value="F:DNA binding"/>
    <property type="evidence" value="ECO:0007669"/>
    <property type="project" value="UniProtKB-KW"/>
</dbReference>
<dbReference type="GO" id="GO:0004519">
    <property type="term" value="F:endonuclease activity"/>
    <property type="evidence" value="ECO:0007669"/>
    <property type="project" value="UniProtKB-KW"/>
</dbReference>
<dbReference type="Pfam" id="PF01867">
    <property type="entry name" value="Cas_Cas1"/>
    <property type="match status" value="1"/>
</dbReference>
<keyword evidence="2" id="KW-0479">Metal-binding</keyword>
<evidence type="ECO:0000313" key="9">
    <source>
        <dbReference type="Proteomes" id="UP000027093"/>
    </source>
</evidence>
<dbReference type="AlphaFoldDB" id="A0A060HT53"/>
<dbReference type="EMBL" id="CP007536">
    <property type="protein sequence ID" value="AIC16666.1"/>
    <property type="molecule type" value="Genomic_DNA"/>
</dbReference>
<gene>
    <name evidence="8" type="ORF">NVIE_2460</name>
</gene>
<dbReference type="Gene3D" id="1.20.120.920">
    <property type="entry name" value="CRISPR-associated endonuclease Cas1, C-terminal domain"/>
    <property type="match status" value="1"/>
</dbReference>
<sequence>MGSNPTPRTTSFTYVCARFQWTTNTSVVVDVSSFMAGLPSSLGTLEKNGVGLDPAIGFLHDLAESKEPLVCDLQELFRWLAACQ</sequence>
<evidence type="ECO:0000256" key="6">
    <source>
        <dbReference type="ARBA" id="ARBA00023118"/>
    </source>
</evidence>
<evidence type="ECO:0000256" key="7">
    <source>
        <dbReference type="ARBA" id="ARBA00023125"/>
    </source>
</evidence>
<dbReference type="GO" id="GO:0046872">
    <property type="term" value="F:metal ion binding"/>
    <property type="evidence" value="ECO:0007669"/>
    <property type="project" value="UniProtKB-KW"/>
</dbReference>